<protein>
    <submittedName>
        <fullName evidence="1">Uncharacterized protein</fullName>
    </submittedName>
</protein>
<name>A0ACC3DB48_9PEZI</name>
<dbReference type="Proteomes" id="UP001186974">
    <property type="component" value="Unassembled WGS sequence"/>
</dbReference>
<reference evidence="1" key="1">
    <citation type="submission" date="2024-09" db="EMBL/GenBank/DDBJ databases">
        <title>Black Yeasts Isolated from many extreme environments.</title>
        <authorList>
            <person name="Coleine C."/>
            <person name="Stajich J.E."/>
            <person name="Selbmann L."/>
        </authorList>
    </citation>
    <scope>NUCLEOTIDE SEQUENCE</scope>
    <source>
        <strain evidence="1">CCFEE 5737</strain>
    </source>
</reference>
<feature type="non-terminal residue" evidence="1">
    <location>
        <position position="193"/>
    </location>
</feature>
<evidence type="ECO:0000313" key="1">
    <source>
        <dbReference type="EMBL" id="KAK3064552.1"/>
    </source>
</evidence>
<keyword evidence="2" id="KW-1185">Reference proteome</keyword>
<evidence type="ECO:0000313" key="2">
    <source>
        <dbReference type="Proteomes" id="UP001186974"/>
    </source>
</evidence>
<comment type="caution">
    <text evidence="1">The sequence shown here is derived from an EMBL/GenBank/DDBJ whole genome shotgun (WGS) entry which is preliminary data.</text>
</comment>
<sequence>MPQLDIASLSLTPTPSLADLPEELLLTILSHLRTATPPHQYLTALLTNQTIHRIGLPFLHTSILHTGTIPANLAANLIIPGRSSTPSPCPYPPLNAKTLVHGAQTRHLSLRLQEADVLLEDPPLPFPTLFTPLSNLVTFSLVSRPQHGRAALAYQSVAALLELLPRTTLRDLEVDVESDVHGAGKRHEHELCD</sequence>
<accession>A0ACC3DB48</accession>
<dbReference type="EMBL" id="JAWDJW010006482">
    <property type="protein sequence ID" value="KAK3064552.1"/>
    <property type="molecule type" value="Genomic_DNA"/>
</dbReference>
<organism evidence="1 2">
    <name type="scientific">Coniosporium uncinatum</name>
    <dbReference type="NCBI Taxonomy" id="93489"/>
    <lineage>
        <taxon>Eukaryota</taxon>
        <taxon>Fungi</taxon>
        <taxon>Dikarya</taxon>
        <taxon>Ascomycota</taxon>
        <taxon>Pezizomycotina</taxon>
        <taxon>Dothideomycetes</taxon>
        <taxon>Dothideomycetes incertae sedis</taxon>
        <taxon>Coniosporium</taxon>
    </lineage>
</organism>
<proteinExistence type="predicted"/>
<gene>
    <name evidence="1" type="ORF">LTS18_006110</name>
</gene>